<feature type="region of interest" description="Disordered" evidence="1">
    <location>
        <begin position="119"/>
        <end position="149"/>
    </location>
</feature>
<evidence type="ECO:0000313" key="2">
    <source>
        <dbReference type="Proteomes" id="UP000095287"/>
    </source>
</evidence>
<name>A0A1I7ZDI6_9BILA</name>
<protein>
    <submittedName>
        <fullName evidence="3">Uncharacterized protein</fullName>
    </submittedName>
</protein>
<dbReference type="Proteomes" id="UP000095287">
    <property type="component" value="Unplaced"/>
</dbReference>
<dbReference type="WBParaSite" id="L893_g25356.t1">
    <property type="protein sequence ID" value="L893_g25356.t1"/>
    <property type="gene ID" value="L893_g25356"/>
</dbReference>
<organism evidence="2 3">
    <name type="scientific">Steinernema glaseri</name>
    <dbReference type="NCBI Taxonomy" id="37863"/>
    <lineage>
        <taxon>Eukaryota</taxon>
        <taxon>Metazoa</taxon>
        <taxon>Ecdysozoa</taxon>
        <taxon>Nematoda</taxon>
        <taxon>Chromadorea</taxon>
        <taxon>Rhabditida</taxon>
        <taxon>Tylenchina</taxon>
        <taxon>Panagrolaimomorpha</taxon>
        <taxon>Strongyloidoidea</taxon>
        <taxon>Steinernematidae</taxon>
        <taxon>Steinernema</taxon>
    </lineage>
</organism>
<evidence type="ECO:0000313" key="3">
    <source>
        <dbReference type="WBParaSite" id="L893_g25356.t1"/>
    </source>
</evidence>
<keyword evidence="2" id="KW-1185">Reference proteome</keyword>
<accession>A0A1I7ZDI6</accession>
<evidence type="ECO:0000256" key="1">
    <source>
        <dbReference type="SAM" id="MobiDB-lite"/>
    </source>
</evidence>
<proteinExistence type="predicted"/>
<reference evidence="3" key="1">
    <citation type="submission" date="2016-11" db="UniProtKB">
        <authorList>
            <consortium name="WormBaseParasite"/>
        </authorList>
    </citation>
    <scope>IDENTIFICATION</scope>
</reference>
<sequence>MCEQMAHSCYPKSYLRPIVFRIASFLGNKWRTTTSATGRRRRTRRPCIKASTGTSRRRITCTRTATTMCSTSMCIAPHTVLLCNSHPRRTSSTTAGALRWVGSTSMVTVIRGQITEAEDTDPALARHPWTGTTGTERRTDSTRRLRSHI</sequence>
<dbReference type="AlphaFoldDB" id="A0A1I7ZDI6"/>